<evidence type="ECO:0000256" key="1">
    <source>
        <dbReference type="SAM" id="MobiDB-lite"/>
    </source>
</evidence>
<reference evidence="2 3" key="1">
    <citation type="submission" date="2023-09" db="EMBL/GenBank/DDBJ databases">
        <authorList>
            <person name="Wang M."/>
        </authorList>
    </citation>
    <scope>NUCLEOTIDE SEQUENCE [LARGE SCALE GENOMIC DNA]</scope>
    <source>
        <strain evidence="2">GT-2023</strain>
        <tissue evidence="2">Liver</tissue>
    </source>
</reference>
<gene>
    <name evidence="2" type="ORF">QQF64_017514</name>
</gene>
<comment type="caution">
    <text evidence="2">The sequence shown here is derived from an EMBL/GenBank/DDBJ whole genome shotgun (WGS) entry which is preliminary data.</text>
</comment>
<evidence type="ECO:0000313" key="3">
    <source>
        <dbReference type="Proteomes" id="UP001558613"/>
    </source>
</evidence>
<keyword evidence="3" id="KW-1185">Reference proteome</keyword>
<organism evidence="2 3">
    <name type="scientific">Cirrhinus molitorella</name>
    <name type="common">mud carp</name>
    <dbReference type="NCBI Taxonomy" id="172907"/>
    <lineage>
        <taxon>Eukaryota</taxon>
        <taxon>Metazoa</taxon>
        <taxon>Chordata</taxon>
        <taxon>Craniata</taxon>
        <taxon>Vertebrata</taxon>
        <taxon>Euteleostomi</taxon>
        <taxon>Actinopterygii</taxon>
        <taxon>Neopterygii</taxon>
        <taxon>Teleostei</taxon>
        <taxon>Ostariophysi</taxon>
        <taxon>Cypriniformes</taxon>
        <taxon>Cyprinidae</taxon>
        <taxon>Labeoninae</taxon>
        <taxon>Labeonini</taxon>
        <taxon>Cirrhinus</taxon>
    </lineage>
</organism>
<sequence length="132" mass="14547">MKTKLAHHSASRLALQGAGLRRQQVTRISIKGIMDVRTAEMKNTHSGVRTVRKCAGAWSPPAQQYQPTPSRSLSLRTTNSELAYPEHTHARSPQSSRIRSSLGNDNYHNAAPLARSLSITPLASEGKRDLEH</sequence>
<feature type="region of interest" description="Disordered" evidence="1">
    <location>
        <begin position="83"/>
        <end position="132"/>
    </location>
</feature>
<dbReference type="EMBL" id="JAYMGO010000021">
    <property type="protein sequence ID" value="KAL1252821.1"/>
    <property type="molecule type" value="Genomic_DNA"/>
</dbReference>
<name>A0ABR3LLB8_9TELE</name>
<dbReference type="Proteomes" id="UP001558613">
    <property type="component" value="Unassembled WGS sequence"/>
</dbReference>
<proteinExistence type="predicted"/>
<accession>A0ABR3LLB8</accession>
<feature type="compositionally biased region" description="Polar residues" evidence="1">
    <location>
        <begin position="91"/>
        <end position="107"/>
    </location>
</feature>
<evidence type="ECO:0000313" key="2">
    <source>
        <dbReference type="EMBL" id="KAL1252821.1"/>
    </source>
</evidence>
<protein>
    <submittedName>
        <fullName evidence="2">Uncharacterized protein</fullName>
    </submittedName>
</protein>